<feature type="region of interest" description="Disordered" evidence="1">
    <location>
        <begin position="34"/>
        <end position="121"/>
    </location>
</feature>
<evidence type="ECO:0000313" key="3">
    <source>
        <dbReference type="Proteomes" id="UP001432039"/>
    </source>
</evidence>
<reference evidence="2" key="1">
    <citation type="submission" date="2022-10" db="EMBL/GenBank/DDBJ databases">
        <title>The complete genomes of actinobacterial strains from the NBC collection.</title>
        <authorList>
            <person name="Joergensen T.S."/>
            <person name="Alvarez Arevalo M."/>
            <person name="Sterndorff E.B."/>
            <person name="Faurdal D."/>
            <person name="Vuksanovic O."/>
            <person name="Mourched A.-S."/>
            <person name="Charusanti P."/>
            <person name="Shaw S."/>
            <person name="Blin K."/>
            <person name="Weber T."/>
        </authorList>
    </citation>
    <scope>NUCLEOTIDE SEQUENCE</scope>
    <source>
        <strain evidence="2">NBC_00248</strain>
    </source>
</reference>
<dbReference type="Proteomes" id="UP001432039">
    <property type="component" value="Chromosome"/>
</dbReference>
<protein>
    <recommendedName>
        <fullName evidence="4">Aromatic ring-opening dioxygenase LigA</fullName>
    </recommendedName>
</protein>
<name>A0ABZ1TR41_STRVG</name>
<organism evidence="2 3">
    <name type="scientific">Streptomyces virginiae</name>
    <name type="common">Streptomyces cinnamonensis</name>
    <dbReference type="NCBI Taxonomy" id="1961"/>
    <lineage>
        <taxon>Bacteria</taxon>
        <taxon>Bacillati</taxon>
        <taxon>Actinomycetota</taxon>
        <taxon>Actinomycetes</taxon>
        <taxon>Kitasatosporales</taxon>
        <taxon>Streptomycetaceae</taxon>
        <taxon>Streptomyces</taxon>
    </lineage>
</organism>
<evidence type="ECO:0008006" key="4">
    <source>
        <dbReference type="Google" id="ProtNLM"/>
    </source>
</evidence>
<feature type="compositionally biased region" description="Low complexity" evidence="1">
    <location>
        <begin position="61"/>
        <end position="76"/>
    </location>
</feature>
<keyword evidence="3" id="KW-1185">Reference proteome</keyword>
<feature type="compositionally biased region" description="Low complexity" evidence="1">
    <location>
        <begin position="83"/>
        <end position="100"/>
    </location>
</feature>
<gene>
    <name evidence="2" type="ORF">OG517_41990</name>
</gene>
<sequence length="214" mass="22083">MNPTPWWTGGRLLAAAVLLAGTGMLMLSTGLTSTAIEQPSRPRGSVAPTDRPGPTAPAPDRPASSRASAPDVSPRAVTTSGSPWPAAAAPKATAPIPADAMPGGAALASELPPPGEGPAADPLIQQALDRAGRSDLPPADEQHLVTVGRAAWLAETVRYTQVRIQATIARREPDRDGAVVRLVWAGADPAGTYLDGRTAALHYIRNGEGSWTRT</sequence>
<accession>A0ABZ1TR41</accession>
<dbReference type="EMBL" id="CP108090">
    <property type="protein sequence ID" value="WUQ17426.1"/>
    <property type="molecule type" value="Genomic_DNA"/>
</dbReference>
<evidence type="ECO:0000313" key="2">
    <source>
        <dbReference type="EMBL" id="WUQ17426.1"/>
    </source>
</evidence>
<dbReference type="RefSeq" id="WP_328965647.1">
    <property type="nucleotide sequence ID" value="NZ_CP108090.1"/>
</dbReference>
<proteinExistence type="predicted"/>
<evidence type="ECO:0000256" key="1">
    <source>
        <dbReference type="SAM" id="MobiDB-lite"/>
    </source>
</evidence>